<accession>A0A4R9M7R8</accession>
<dbReference type="Proteomes" id="UP000298058">
    <property type="component" value="Unassembled WGS sequence"/>
</dbReference>
<dbReference type="RefSeq" id="WP_135758654.1">
    <property type="nucleotide sequence ID" value="NZ_RQHW01000002.1"/>
</dbReference>
<name>A0A4R9M7R8_9LEPT</name>
<comment type="caution">
    <text evidence="2">The sequence shown here is derived from an EMBL/GenBank/DDBJ whole genome shotgun (WGS) entry which is preliminary data.</text>
</comment>
<dbReference type="OrthoDB" id="331083at2"/>
<dbReference type="EMBL" id="RQHW01000002">
    <property type="protein sequence ID" value="TGN21119.1"/>
    <property type="molecule type" value="Genomic_DNA"/>
</dbReference>
<evidence type="ECO:0000256" key="1">
    <source>
        <dbReference type="SAM" id="SignalP"/>
    </source>
</evidence>
<evidence type="ECO:0000313" key="3">
    <source>
        <dbReference type="Proteomes" id="UP000298058"/>
    </source>
</evidence>
<evidence type="ECO:0000313" key="2">
    <source>
        <dbReference type="EMBL" id="TGN21119.1"/>
    </source>
</evidence>
<proteinExistence type="predicted"/>
<organism evidence="2 3">
    <name type="scientific">Leptospira idonii</name>
    <dbReference type="NCBI Taxonomy" id="1193500"/>
    <lineage>
        <taxon>Bacteria</taxon>
        <taxon>Pseudomonadati</taxon>
        <taxon>Spirochaetota</taxon>
        <taxon>Spirochaetia</taxon>
        <taxon>Leptospirales</taxon>
        <taxon>Leptospiraceae</taxon>
        <taxon>Leptospira</taxon>
    </lineage>
</organism>
<feature type="chain" id="PRO_5020283620" evidence="1">
    <location>
        <begin position="22"/>
        <end position="117"/>
    </location>
</feature>
<gene>
    <name evidence="2" type="ORF">EHS15_00965</name>
</gene>
<sequence>MKQIVALFLLIYLSGFSSVFASGGFGGGGVGQVPQGKDREKFHLGKSIYNLEIELPPTDKTKVVAQSEQLDYLQGSLPNSEKQRVNLPDLAGKLTSEQLEALEYFVSIRFNVKLRAK</sequence>
<keyword evidence="1" id="KW-0732">Signal</keyword>
<dbReference type="AlphaFoldDB" id="A0A4R9M7R8"/>
<feature type="signal peptide" evidence="1">
    <location>
        <begin position="1"/>
        <end position="21"/>
    </location>
</feature>
<protein>
    <submittedName>
        <fullName evidence="2">Uncharacterized protein</fullName>
    </submittedName>
</protein>
<reference evidence="2" key="1">
    <citation type="journal article" date="2019" name="PLoS Negl. Trop. Dis.">
        <title>Revisiting the worldwide diversity of Leptospira species in the environment.</title>
        <authorList>
            <person name="Vincent A.T."/>
            <person name="Schiettekatte O."/>
            <person name="Bourhy P."/>
            <person name="Veyrier F.J."/>
            <person name="Picardeau M."/>
        </authorList>
    </citation>
    <scope>NUCLEOTIDE SEQUENCE [LARGE SCALE GENOMIC DNA]</scope>
    <source>
        <strain evidence="2">201300427</strain>
    </source>
</reference>
<keyword evidence="3" id="KW-1185">Reference proteome</keyword>